<dbReference type="Gene3D" id="3.40.50.720">
    <property type="entry name" value="NAD(P)-binding Rossmann-like Domain"/>
    <property type="match status" value="1"/>
</dbReference>
<accession>A0A545TEX3</accession>
<proteinExistence type="inferred from homology"/>
<name>A0A545TEX3_9PROT</name>
<evidence type="ECO:0000313" key="4">
    <source>
        <dbReference type="EMBL" id="TQV75735.1"/>
    </source>
</evidence>
<dbReference type="InterPro" id="IPR002347">
    <property type="entry name" value="SDR_fam"/>
</dbReference>
<reference evidence="4 5" key="1">
    <citation type="submission" date="2019-06" db="EMBL/GenBank/DDBJ databases">
        <title>Whole genome sequence for Rhodospirillaceae sp. R148.</title>
        <authorList>
            <person name="Wang G."/>
        </authorList>
    </citation>
    <scope>NUCLEOTIDE SEQUENCE [LARGE SCALE GENOMIC DNA]</scope>
    <source>
        <strain evidence="4 5">R148</strain>
    </source>
</reference>
<feature type="domain" description="Ketoreductase" evidence="3">
    <location>
        <begin position="7"/>
        <end position="182"/>
    </location>
</feature>
<dbReference type="PRINTS" id="PR00081">
    <property type="entry name" value="GDHRDH"/>
</dbReference>
<dbReference type="RefSeq" id="WP_142898723.1">
    <property type="nucleotide sequence ID" value="NZ_ML660060.1"/>
</dbReference>
<dbReference type="GO" id="GO:0032787">
    <property type="term" value="P:monocarboxylic acid metabolic process"/>
    <property type="evidence" value="ECO:0007669"/>
    <property type="project" value="UniProtKB-ARBA"/>
</dbReference>
<dbReference type="InterPro" id="IPR050259">
    <property type="entry name" value="SDR"/>
</dbReference>
<dbReference type="AlphaFoldDB" id="A0A545TEX3"/>
<evidence type="ECO:0000256" key="1">
    <source>
        <dbReference type="ARBA" id="ARBA00006484"/>
    </source>
</evidence>
<dbReference type="CDD" id="cd05233">
    <property type="entry name" value="SDR_c"/>
    <property type="match status" value="1"/>
</dbReference>
<organism evidence="4 5">
    <name type="scientific">Denitrobaculum tricleocarpae</name>
    <dbReference type="NCBI Taxonomy" id="2591009"/>
    <lineage>
        <taxon>Bacteria</taxon>
        <taxon>Pseudomonadati</taxon>
        <taxon>Pseudomonadota</taxon>
        <taxon>Alphaproteobacteria</taxon>
        <taxon>Rhodospirillales</taxon>
        <taxon>Rhodospirillaceae</taxon>
        <taxon>Denitrobaculum</taxon>
    </lineage>
</organism>
<dbReference type="SMART" id="SM00822">
    <property type="entry name" value="PKS_KR"/>
    <property type="match status" value="1"/>
</dbReference>
<keyword evidence="5" id="KW-1185">Reference proteome</keyword>
<dbReference type="InterPro" id="IPR020904">
    <property type="entry name" value="Sc_DH/Rdtase_CS"/>
</dbReference>
<dbReference type="Pfam" id="PF00106">
    <property type="entry name" value="adh_short"/>
    <property type="match status" value="1"/>
</dbReference>
<dbReference type="FunFam" id="3.40.50.720:FF:000084">
    <property type="entry name" value="Short-chain dehydrogenase reductase"/>
    <property type="match status" value="1"/>
</dbReference>
<dbReference type="PANTHER" id="PTHR42879:SF2">
    <property type="entry name" value="3-OXOACYL-[ACYL-CARRIER-PROTEIN] REDUCTASE FABG"/>
    <property type="match status" value="1"/>
</dbReference>
<dbReference type="Proteomes" id="UP000315252">
    <property type="component" value="Unassembled WGS sequence"/>
</dbReference>
<dbReference type="SUPFAM" id="SSF51735">
    <property type="entry name" value="NAD(P)-binding Rossmann-fold domains"/>
    <property type="match status" value="1"/>
</dbReference>
<dbReference type="PROSITE" id="PS00061">
    <property type="entry name" value="ADH_SHORT"/>
    <property type="match status" value="1"/>
</dbReference>
<sequence length="254" mass="25947">MTQLAGKHALVTGGGTGVGAAIARRLAAAGAKITLAGRRREPLEATAAEIPGAAMVQADVTDEAAVREMFEAARAAQGPVDILVANAGAAESVALKNTSLDQWERMLSVNLTGSFLCAREALADMLESDQGRVVFVSSTAGLKGYPYVAAYCAAKHGVVGLTRAMASELAKTGITVNAVCPGFTETPLLADSIAKIVEKTGRSEEDARKSLAASNPQGRFVQPEEVAESVVWLCASGSGSVTGQAISISGGEVT</sequence>
<evidence type="ECO:0000259" key="3">
    <source>
        <dbReference type="SMART" id="SM00822"/>
    </source>
</evidence>
<protein>
    <submittedName>
        <fullName evidence="4">SDR family oxidoreductase</fullName>
    </submittedName>
</protein>
<comment type="caution">
    <text evidence="4">The sequence shown here is derived from an EMBL/GenBank/DDBJ whole genome shotgun (WGS) entry which is preliminary data.</text>
</comment>
<dbReference type="InterPro" id="IPR057326">
    <property type="entry name" value="KR_dom"/>
</dbReference>
<dbReference type="InterPro" id="IPR036291">
    <property type="entry name" value="NAD(P)-bd_dom_sf"/>
</dbReference>
<comment type="similarity">
    <text evidence="1 2">Belongs to the short-chain dehydrogenases/reductases (SDR) family.</text>
</comment>
<dbReference type="PANTHER" id="PTHR42879">
    <property type="entry name" value="3-OXOACYL-(ACYL-CARRIER-PROTEIN) REDUCTASE"/>
    <property type="match status" value="1"/>
</dbReference>
<dbReference type="EMBL" id="VHSH01000009">
    <property type="protein sequence ID" value="TQV75735.1"/>
    <property type="molecule type" value="Genomic_DNA"/>
</dbReference>
<gene>
    <name evidence="4" type="ORF">FKG95_22735</name>
</gene>
<dbReference type="PRINTS" id="PR00080">
    <property type="entry name" value="SDRFAMILY"/>
</dbReference>
<dbReference type="OrthoDB" id="7375193at2"/>
<evidence type="ECO:0000313" key="5">
    <source>
        <dbReference type="Proteomes" id="UP000315252"/>
    </source>
</evidence>
<evidence type="ECO:0000256" key="2">
    <source>
        <dbReference type="RuleBase" id="RU000363"/>
    </source>
</evidence>